<dbReference type="EMBL" id="SSMQ01000077">
    <property type="protein sequence ID" value="TKC98016.1"/>
    <property type="molecule type" value="Genomic_DNA"/>
</dbReference>
<evidence type="ECO:0000313" key="1">
    <source>
        <dbReference type="EMBL" id="TKC98016.1"/>
    </source>
</evidence>
<reference evidence="1 2" key="1">
    <citation type="submission" date="2019-04" db="EMBL/GenBank/DDBJ databases">
        <authorList>
            <person name="Li Y."/>
            <person name="Wang J."/>
        </authorList>
    </citation>
    <scope>NUCLEOTIDE SEQUENCE [LARGE SCALE GENOMIC DNA]</scope>
    <source>
        <strain evidence="1 2">DSM 14668</strain>
    </source>
</reference>
<name>A0A4U1IUG1_9BACT</name>
<gene>
    <name evidence="1" type="ORF">E8A74_43035</name>
</gene>
<proteinExistence type="predicted"/>
<organism evidence="1 2">
    <name type="scientific">Polyangium fumosum</name>
    <dbReference type="NCBI Taxonomy" id="889272"/>
    <lineage>
        <taxon>Bacteria</taxon>
        <taxon>Pseudomonadati</taxon>
        <taxon>Myxococcota</taxon>
        <taxon>Polyangia</taxon>
        <taxon>Polyangiales</taxon>
        <taxon>Polyangiaceae</taxon>
        <taxon>Polyangium</taxon>
    </lineage>
</organism>
<protein>
    <submittedName>
        <fullName evidence="1">Uncharacterized protein</fullName>
    </submittedName>
</protein>
<accession>A0A4U1IUG1</accession>
<dbReference type="Proteomes" id="UP000309215">
    <property type="component" value="Unassembled WGS sequence"/>
</dbReference>
<comment type="caution">
    <text evidence="1">The sequence shown here is derived from an EMBL/GenBank/DDBJ whole genome shotgun (WGS) entry which is preliminary data.</text>
</comment>
<keyword evidence="2" id="KW-1185">Reference proteome</keyword>
<sequence>MRTGAARAFVRAGARAAGARLRGGPRRVLRRALRRVLRRALRRVLRQKTYDRGHFGVGSSST</sequence>
<evidence type="ECO:0000313" key="2">
    <source>
        <dbReference type="Proteomes" id="UP000309215"/>
    </source>
</evidence>
<dbReference type="AlphaFoldDB" id="A0A4U1IUG1"/>